<evidence type="ECO:0000256" key="2">
    <source>
        <dbReference type="SAM" id="Phobius"/>
    </source>
</evidence>
<feature type="region of interest" description="Disordered" evidence="1">
    <location>
        <begin position="121"/>
        <end position="141"/>
    </location>
</feature>
<dbReference type="RefSeq" id="WP_195897459.1">
    <property type="nucleotide sequence ID" value="NZ_JADOGI010000068.1"/>
</dbReference>
<keyword evidence="2" id="KW-0812">Transmembrane</keyword>
<feature type="transmembrane region" description="Helical" evidence="2">
    <location>
        <begin position="29"/>
        <end position="54"/>
    </location>
</feature>
<accession>A0A931EY84</accession>
<feature type="transmembrane region" description="Helical" evidence="2">
    <location>
        <begin position="61"/>
        <end position="81"/>
    </location>
</feature>
<keyword evidence="4" id="KW-1185">Reference proteome</keyword>
<protein>
    <submittedName>
        <fullName evidence="3">Uncharacterized protein</fullName>
    </submittedName>
</protein>
<dbReference type="Proteomes" id="UP000605361">
    <property type="component" value="Unassembled WGS sequence"/>
</dbReference>
<dbReference type="AlphaFoldDB" id="A0A931EY84"/>
<comment type="caution">
    <text evidence="3">The sequence shown here is derived from an EMBL/GenBank/DDBJ whole genome shotgun (WGS) entry which is preliminary data.</text>
</comment>
<name>A0A931EY84_9ACTN</name>
<dbReference type="EMBL" id="JADOGI010000068">
    <property type="protein sequence ID" value="MBF8188509.1"/>
    <property type="molecule type" value="Genomic_DNA"/>
</dbReference>
<proteinExistence type="predicted"/>
<evidence type="ECO:0000313" key="4">
    <source>
        <dbReference type="Proteomes" id="UP000605361"/>
    </source>
</evidence>
<evidence type="ECO:0000313" key="3">
    <source>
        <dbReference type="EMBL" id="MBF8188509.1"/>
    </source>
</evidence>
<gene>
    <name evidence="3" type="ORF">ITP53_22840</name>
</gene>
<sequence length="141" mass="14924">MRWLGYVMGGALVALGFTGLVLDSDPAGWAWWFAGVLVAHDAILVPAVLLAGLVASRMGTAARAAMIVGSTVTLATLPTVLALGRRADNPSILPLDYGRNLLLFLAAIGLATLVSRWAGNRPHRRSPERGIDRDSGRRPAE</sequence>
<evidence type="ECO:0000256" key="1">
    <source>
        <dbReference type="SAM" id="MobiDB-lite"/>
    </source>
</evidence>
<feature type="transmembrane region" description="Helical" evidence="2">
    <location>
        <begin position="101"/>
        <end position="119"/>
    </location>
</feature>
<organism evidence="3 4">
    <name type="scientific">Nonomuraea cypriaca</name>
    <dbReference type="NCBI Taxonomy" id="1187855"/>
    <lineage>
        <taxon>Bacteria</taxon>
        <taxon>Bacillati</taxon>
        <taxon>Actinomycetota</taxon>
        <taxon>Actinomycetes</taxon>
        <taxon>Streptosporangiales</taxon>
        <taxon>Streptosporangiaceae</taxon>
        <taxon>Nonomuraea</taxon>
    </lineage>
</organism>
<feature type="compositionally biased region" description="Basic and acidic residues" evidence="1">
    <location>
        <begin position="125"/>
        <end position="141"/>
    </location>
</feature>
<reference evidence="3" key="1">
    <citation type="submission" date="2020-11" db="EMBL/GenBank/DDBJ databases">
        <title>Whole-genome analyses of Nonomuraea sp. K274.</title>
        <authorList>
            <person name="Veyisoglu A."/>
        </authorList>
    </citation>
    <scope>NUCLEOTIDE SEQUENCE</scope>
    <source>
        <strain evidence="3">K274</strain>
    </source>
</reference>
<keyword evidence="2" id="KW-1133">Transmembrane helix</keyword>
<keyword evidence="2" id="KW-0472">Membrane</keyword>